<dbReference type="Pfam" id="PF00482">
    <property type="entry name" value="T2SSF"/>
    <property type="match status" value="1"/>
</dbReference>
<evidence type="ECO:0000313" key="8">
    <source>
        <dbReference type="EMBL" id="GAC67606.1"/>
    </source>
</evidence>
<proteinExistence type="predicted"/>
<evidence type="ECO:0000259" key="7">
    <source>
        <dbReference type="Pfam" id="PF00482"/>
    </source>
</evidence>
<sequence>MTGVVCAGVMVAAALWIWPSPAWWLRRIDVAGVPPVAEQDPERTGPDDPFAIAAAFDLFAVCLRAGLPTGTAAEIVARVAPARLAVPLARTAELLHLGADPDRAWAAANSDDAPAMVDEHFDAMAVMARRSARAGSSMASGLAELADTTRDGAHDAALAAAERAGVAISGPLGLCFLPAFVCLGIVPVVIGLAGSVLGGV</sequence>
<comment type="subcellular location">
    <subcellularLocation>
        <location evidence="1">Cell membrane</location>
        <topology evidence="1">Multi-pass membrane protein</topology>
    </subcellularLocation>
</comment>
<comment type="caution">
    <text evidence="8">The sequence shown here is derived from an EMBL/GenBank/DDBJ whole genome shotgun (WGS) entry which is preliminary data.</text>
</comment>
<evidence type="ECO:0000256" key="4">
    <source>
        <dbReference type="ARBA" id="ARBA00022989"/>
    </source>
</evidence>
<dbReference type="eggNOG" id="COG2064">
    <property type="taxonomic scope" value="Bacteria"/>
</dbReference>
<feature type="transmembrane region" description="Helical" evidence="6">
    <location>
        <begin position="176"/>
        <end position="197"/>
    </location>
</feature>
<evidence type="ECO:0000256" key="5">
    <source>
        <dbReference type="ARBA" id="ARBA00023136"/>
    </source>
</evidence>
<evidence type="ECO:0000256" key="2">
    <source>
        <dbReference type="ARBA" id="ARBA00022475"/>
    </source>
</evidence>
<dbReference type="OrthoDB" id="3267562at2"/>
<evidence type="ECO:0000256" key="6">
    <source>
        <dbReference type="SAM" id="Phobius"/>
    </source>
</evidence>
<dbReference type="PANTHER" id="PTHR35007:SF3">
    <property type="entry name" value="POSSIBLE CONSERVED ALANINE RICH MEMBRANE PROTEIN"/>
    <property type="match status" value="1"/>
</dbReference>
<keyword evidence="9" id="KW-1185">Reference proteome</keyword>
<evidence type="ECO:0000256" key="3">
    <source>
        <dbReference type="ARBA" id="ARBA00022692"/>
    </source>
</evidence>
<keyword evidence="4 6" id="KW-1133">Transmembrane helix</keyword>
<name>M0QH16_9ACTN</name>
<dbReference type="InterPro" id="IPR018076">
    <property type="entry name" value="T2SS_GspF_dom"/>
</dbReference>
<gene>
    <name evidence="8" type="ORF">GS4_08_01910</name>
</gene>
<evidence type="ECO:0000256" key="1">
    <source>
        <dbReference type="ARBA" id="ARBA00004651"/>
    </source>
</evidence>
<protein>
    <recommendedName>
        <fullName evidence="7">Type II secretion system protein GspF domain-containing protein</fullName>
    </recommendedName>
</protein>
<evidence type="ECO:0000313" key="9">
    <source>
        <dbReference type="Proteomes" id="UP000011666"/>
    </source>
</evidence>
<reference evidence="8 9" key="1">
    <citation type="submission" date="2013-01" db="EMBL/GenBank/DDBJ databases">
        <title>Whole genome shotgun sequence of Gordonia soli NBRC 108243.</title>
        <authorList>
            <person name="Isaki-Nakamura S."/>
            <person name="Hosoyama A."/>
            <person name="Tsuchikane K."/>
            <person name="Ando Y."/>
            <person name="Baba S."/>
            <person name="Ohji S."/>
            <person name="Hamada M."/>
            <person name="Tamura T."/>
            <person name="Yamazoe A."/>
            <person name="Yamazaki S."/>
            <person name="Fujita N."/>
        </authorList>
    </citation>
    <scope>NUCLEOTIDE SEQUENCE [LARGE SCALE GENOMIC DNA]</scope>
    <source>
        <strain evidence="8 9">NBRC 108243</strain>
    </source>
</reference>
<dbReference type="Proteomes" id="UP000011666">
    <property type="component" value="Unassembled WGS sequence"/>
</dbReference>
<dbReference type="EMBL" id="BANX01000008">
    <property type="protein sequence ID" value="GAC67606.1"/>
    <property type="molecule type" value="Genomic_DNA"/>
</dbReference>
<keyword evidence="2" id="KW-1003">Cell membrane</keyword>
<dbReference type="GO" id="GO:0005886">
    <property type="term" value="C:plasma membrane"/>
    <property type="evidence" value="ECO:0007669"/>
    <property type="project" value="UniProtKB-SubCell"/>
</dbReference>
<dbReference type="RefSeq" id="WP_007618948.1">
    <property type="nucleotide sequence ID" value="NZ_BANX01000008.1"/>
</dbReference>
<organism evidence="8 9">
    <name type="scientific">Gordonia soli NBRC 108243</name>
    <dbReference type="NCBI Taxonomy" id="1223545"/>
    <lineage>
        <taxon>Bacteria</taxon>
        <taxon>Bacillati</taxon>
        <taxon>Actinomycetota</taxon>
        <taxon>Actinomycetes</taxon>
        <taxon>Mycobacteriales</taxon>
        <taxon>Gordoniaceae</taxon>
        <taxon>Gordonia</taxon>
    </lineage>
</organism>
<dbReference type="PANTHER" id="PTHR35007">
    <property type="entry name" value="INTEGRAL MEMBRANE PROTEIN-RELATED"/>
    <property type="match status" value="1"/>
</dbReference>
<dbReference type="STRING" id="1223545.GS4_08_01910"/>
<keyword evidence="5 6" id="KW-0472">Membrane</keyword>
<dbReference type="AlphaFoldDB" id="M0QH16"/>
<keyword evidence="3 6" id="KW-0812">Transmembrane</keyword>
<feature type="domain" description="Type II secretion system protein GspF" evidence="7">
    <location>
        <begin position="56"/>
        <end position="182"/>
    </location>
</feature>
<accession>M0QH16</accession>